<dbReference type="InterPro" id="IPR010982">
    <property type="entry name" value="Lambda_DNA-bd_dom_sf"/>
</dbReference>
<dbReference type="CDD" id="cd00093">
    <property type="entry name" value="HTH_XRE"/>
    <property type="match status" value="1"/>
</dbReference>
<dbReference type="GO" id="GO:0003677">
    <property type="term" value="F:DNA binding"/>
    <property type="evidence" value="ECO:0007669"/>
    <property type="project" value="InterPro"/>
</dbReference>
<dbReference type="RefSeq" id="WP_111268598.1">
    <property type="nucleotide sequence ID" value="NZ_QKWW01000006.1"/>
</dbReference>
<dbReference type="SUPFAM" id="SSF47413">
    <property type="entry name" value="lambda repressor-like DNA-binding domains"/>
    <property type="match status" value="1"/>
</dbReference>
<dbReference type="EMBL" id="QKWW01000006">
    <property type="protein sequence ID" value="PZT57447.1"/>
    <property type="molecule type" value="Genomic_DNA"/>
</dbReference>
<sequence length="110" mass="12812">MAIGLSYICKINDTEYTDLASELGTSPQNINSWLSEKRKIPSHWLEKLESRFNVEACYFQKTLTLEEELMLLGDKVIINRHNGLLDRLTGEEIEKVKQYIDFLIYSRIAN</sequence>
<evidence type="ECO:0000313" key="2">
    <source>
        <dbReference type="EMBL" id="PZT57447.1"/>
    </source>
</evidence>
<protein>
    <recommendedName>
        <fullName evidence="1">HTH cro/C1-type domain-containing protein</fullName>
    </recommendedName>
</protein>
<dbReference type="PROSITE" id="PS50943">
    <property type="entry name" value="HTH_CROC1"/>
    <property type="match status" value="1"/>
</dbReference>
<dbReference type="InterPro" id="IPR001387">
    <property type="entry name" value="Cro/C1-type_HTH"/>
</dbReference>
<proteinExistence type="predicted"/>
<feature type="domain" description="HTH cro/C1-type" evidence="1">
    <location>
        <begin position="17"/>
        <end position="59"/>
    </location>
</feature>
<name>A0A2W6NNL8_9BACL</name>
<evidence type="ECO:0000313" key="3">
    <source>
        <dbReference type="Proteomes" id="UP000249204"/>
    </source>
</evidence>
<gene>
    <name evidence="2" type="ORF">DN757_01980</name>
</gene>
<dbReference type="AlphaFoldDB" id="A0A2W6NNL8"/>
<evidence type="ECO:0000259" key="1">
    <source>
        <dbReference type="PROSITE" id="PS50943"/>
    </source>
</evidence>
<dbReference type="Proteomes" id="UP000249204">
    <property type="component" value="Unassembled WGS sequence"/>
</dbReference>
<reference evidence="2 3" key="1">
    <citation type="submission" date="2018-06" db="EMBL/GenBank/DDBJ databases">
        <title>Isolation of heavy metals resistant Paenibacillus silvae NC2 from Gold-Copper mine in ZiJin, China.</title>
        <authorList>
            <person name="Xu J."/>
            <person name="Mazhar H.S."/>
            <person name="Rensing C."/>
        </authorList>
    </citation>
    <scope>NUCLEOTIDE SEQUENCE [LARGE SCALE GENOMIC DNA]</scope>
    <source>
        <strain evidence="2 3">NC2</strain>
    </source>
</reference>
<organism evidence="2 3">
    <name type="scientific">Paenibacillus silvae</name>
    <dbReference type="NCBI Taxonomy" id="1325358"/>
    <lineage>
        <taxon>Bacteria</taxon>
        <taxon>Bacillati</taxon>
        <taxon>Bacillota</taxon>
        <taxon>Bacilli</taxon>
        <taxon>Bacillales</taxon>
        <taxon>Paenibacillaceae</taxon>
        <taxon>Paenibacillus</taxon>
    </lineage>
</organism>
<dbReference type="Gene3D" id="1.10.260.40">
    <property type="entry name" value="lambda repressor-like DNA-binding domains"/>
    <property type="match status" value="1"/>
</dbReference>
<accession>A0A2W6NNL8</accession>
<comment type="caution">
    <text evidence="2">The sequence shown here is derived from an EMBL/GenBank/DDBJ whole genome shotgun (WGS) entry which is preliminary data.</text>
</comment>